<proteinExistence type="inferred from homology"/>
<dbReference type="Gene3D" id="3.40.50.300">
    <property type="entry name" value="P-loop containing nucleotide triphosphate hydrolases"/>
    <property type="match status" value="1"/>
</dbReference>
<gene>
    <name evidence="6" type="ORF">WN71_025850</name>
</gene>
<evidence type="ECO:0000256" key="1">
    <source>
        <dbReference type="ARBA" id="ARBA00005417"/>
    </source>
</evidence>
<comment type="caution">
    <text evidence="6">The sequence shown here is derived from an EMBL/GenBank/DDBJ whole genome shotgun (WGS) entry which is preliminary data.</text>
</comment>
<sequence length="325" mass="35750">MALVELDRITKAFGRGRRRVQALRGISLTIARGETLALVGESGSGKSTLGRIALRLVEADEGTVRILDRPVRELSAKELRSARRDMQMIFQDPFGSLDPRMVIGELVAEPMTVHGIGADHDERLARAVELLERVGLDASAMERFPYEFSGGQLQRVAIARALATDPKFLVCDEPVAALDVSVRAQVLNLLTEVQRERGLACLFITHDLSLVRAVADRVAVIHHGAIVECGPAEEVYEHPRHPYTQALLSAVPGRDPDRRSLLARAAEQPAPQTRESTGCTFANRCPLVMERCWTDVPTPHVDAAASHEVEVACHHLDVHRQQALQ</sequence>
<dbReference type="InterPro" id="IPR003439">
    <property type="entry name" value="ABC_transporter-like_ATP-bd"/>
</dbReference>
<dbReference type="InterPro" id="IPR013563">
    <property type="entry name" value="Oligopep_ABC_C"/>
</dbReference>
<comment type="similarity">
    <text evidence="1">Belongs to the ABC transporter superfamily.</text>
</comment>
<dbReference type="InterPro" id="IPR027417">
    <property type="entry name" value="P-loop_NTPase"/>
</dbReference>
<evidence type="ECO:0000256" key="3">
    <source>
        <dbReference type="ARBA" id="ARBA00022741"/>
    </source>
</evidence>
<evidence type="ECO:0000256" key="4">
    <source>
        <dbReference type="ARBA" id="ARBA00022840"/>
    </source>
</evidence>
<dbReference type="GO" id="GO:0055085">
    <property type="term" value="P:transmembrane transport"/>
    <property type="evidence" value="ECO:0007669"/>
    <property type="project" value="UniProtKB-ARBA"/>
</dbReference>
<keyword evidence="4" id="KW-0067">ATP-binding</keyword>
<dbReference type="AlphaFoldDB" id="A0A1J4NSD6"/>
<dbReference type="InterPro" id="IPR050319">
    <property type="entry name" value="ABC_transp_ATP-bind"/>
</dbReference>
<dbReference type="FunFam" id="3.40.50.300:FF:000016">
    <property type="entry name" value="Oligopeptide ABC transporter ATP-binding component"/>
    <property type="match status" value="1"/>
</dbReference>
<organism evidence="6 7">
    <name type="scientific">Streptomyces mangrovisoli</name>
    <dbReference type="NCBI Taxonomy" id="1428628"/>
    <lineage>
        <taxon>Bacteria</taxon>
        <taxon>Bacillati</taxon>
        <taxon>Actinomycetota</taxon>
        <taxon>Actinomycetes</taxon>
        <taxon>Kitasatosporales</taxon>
        <taxon>Streptomycetaceae</taxon>
        <taxon>Streptomyces</taxon>
    </lineage>
</organism>
<dbReference type="Pfam" id="PF08352">
    <property type="entry name" value="oligo_HPY"/>
    <property type="match status" value="1"/>
</dbReference>
<evidence type="ECO:0000313" key="7">
    <source>
        <dbReference type="Proteomes" id="UP000034196"/>
    </source>
</evidence>
<evidence type="ECO:0000259" key="5">
    <source>
        <dbReference type="PROSITE" id="PS50893"/>
    </source>
</evidence>
<dbReference type="Proteomes" id="UP000034196">
    <property type="component" value="Unassembled WGS sequence"/>
</dbReference>
<dbReference type="CDD" id="cd03257">
    <property type="entry name" value="ABC_NikE_OppD_transporters"/>
    <property type="match status" value="1"/>
</dbReference>
<evidence type="ECO:0000313" key="6">
    <source>
        <dbReference type="EMBL" id="OIJ65026.1"/>
    </source>
</evidence>
<keyword evidence="2" id="KW-0813">Transport</keyword>
<dbReference type="GO" id="GO:0005524">
    <property type="term" value="F:ATP binding"/>
    <property type="evidence" value="ECO:0007669"/>
    <property type="project" value="UniProtKB-KW"/>
</dbReference>
<dbReference type="EMBL" id="LAVA02000066">
    <property type="protein sequence ID" value="OIJ65026.1"/>
    <property type="molecule type" value="Genomic_DNA"/>
</dbReference>
<dbReference type="SMART" id="SM00382">
    <property type="entry name" value="AAA"/>
    <property type="match status" value="1"/>
</dbReference>
<dbReference type="GO" id="GO:0016887">
    <property type="term" value="F:ATP hydrolysis activity"/>
    <property type="evidence" value="ECO:0007669"/>
    <property type="project" value="InterPro"/>
</dbReference>
<dbReference type="STRING" id="1428628.WN71_025850"/>
<dbReference type="PROSITE" id="PS00211">
    <property type="entry name" value="ABC_TRANSPORTER_1"/>
    <property type="match status" value="1"/>
</dbReference>
<dbReference type="PROSITE" id="PS50893">
    <property type="entry name" value="ABC_TRANSPORTER_2"/>
    <property type="match status" value="1"/>
</dbReference>
<reference evidence="6" key="1">
    <citation type="submission" date="2016-10" db="EMBL/GenBank/DDBJ databases">
        <title>Genome sequence of Streptomyces mangrovisoli MUSC 149.</title>
        <authorList>
            <person name="Lee L.-H."/>
            <person name="Ser H.-L."/>
        </authorList>
    </citation>
    <scope>NUCLEOTIDE SEQUENCE [LARGE SCALE GENOMIC DNA]</scope>
    <source>
        <strain evidence="6">MUSC 149</strain>
    </source>
</reference>
<dbReference type="OrthoDB" id="8481147at2"/>
<feature type="domain" description="ABC transporter" evidence="5">
    <location>
        <begin position="4"/>
        <end position="248"/>
    </location>
</feature>
<dbReference type="RefSeq" id="WP_046585688.1">
    <property type="nucleotide sequence ID" value="NZ_LAVA02000066.1"/>
</dbReference>
<dbReference type="GO" id="GO:0015833">
    <property type="term" value="P:peptide transport"/>
    <property type="evidence" value="ECO:0007669"/>
    <property type="project" value="InterPro"/>
</dbReference>
<dbReference type="InterPro" id="IPR003593">
    <property type="entry name" value="AAA+_ATPase"/>
</dbReference>
<dbReference type="Pfam" id="PF00005">
    <property type="entry name" value="ABC_tran"/>
    <property type="match status" value="1"/>
</dbReference>
<dbReference type="NCBIfam" id="TIGR01727">
    <property type="entry name" value="oligo_HPY"/>
    <property type="match status" value="1"/>
</dbReference>
<keyword evidence="3" id="KW-0547">Nucleotide-binding</keyword>
<evidence type="ECO:0000256" key="2">
    <source>
        <dbReference type="ARBA" id="ARBA00022448"/>
    </source>
</evidence>
<keyword evidence="7" id="KW-1185">Reference proteome</keyword>
<dbReference type="PANTHER" id="PTHR43776:SF7">
    <property type="entry name" value="D,D-DIPEPTIDE TRANSPORT ATP-BINDING PROTEIN DDPF-RELATED"/>
    <property type="match status" value="1"/>
</dbReference>
<dbReference type="PANTHER" id="PTHR43776">
    <property type="entry name" value="TRANSPORT ATP-BINDING PROTEIN"/>
    <property type="match status" value="1"/>
</dbReference>
<name>A0A1J4NSD6_9ACTN</name>
<protein>
    <recommendedName>
        <fullName evidence="5">ABC transporter domain-containing protein</fullName>
    </recommendedName>
</protein>
<dbReference type="SUPFAM" id="SSF52540">
    <property type="entry name" value="P-loop containing nucleoside triphosphate hydrolases"/>
    <property type="match status" value="1"/>
</dbReference>
<dbReference type="InterPro" id="IPR017871">
    <property type="entry name" value="ABC_transporter-like_CS"/>
</dbReference>
<accession>A0A1J4NSD6</accession>